<organism evidence="7 8">
    <name type="scientific">Anaerosalibacter bizertensis</name>
    <dbReference type="NCBI Taxonomy" id="932217"/>
    <lineage>
        <taxon>Bacteria</taxon>
        <taxon>Bacillati</taxon>
        <taxon>Bacillota</taxon>
        <taxon>Tissierellia</taxon>
        <taxon>Tissierellales</taxon>
        <taxon>Sporanaerobacteraceae</taxon>
        <taxon>Anaerosalibacter</taxon>
    </lineage>
</organism>
<dbReference type="Pfam" id="PF23552">
    <property type="entry name" value="ParB_C"/>
    <property type="match status" value="1"/>
</dbReference>
<comment type="caution">
    <text evidence="7">The sequence shown here is derived from an EMBL/GenBank/DDBJ whole genome shotgun (WGS) entry which is preliminary data.</text>
</comment>
<dbReference type="GO" id="GO:0009295">
    <property type="term" value="C:nucleoid"/>
    <property type="evidence" value="ECO:0007669"/>
    <property type="project" value="UniProtKB-SubCell"/>
</dbReference>
<evidence type="ECO:0000313" key="7">
    <source>
        <dbReference type="EMBL" id="MSS44221.1"/>
    </source>
</evidence>
<keyword evidence="9" id="KW-1185">Reference proteome</keyword>
<dbReference type="InterPro" id="IPR057240">
    <property type="entry name" value="ParB_dimer_C"/>
</dbReference>
<feature type="domain" description="HTH cro/C1-type" evidence="5">
    <location>
        <begin position="140"/>
        <end position="167"/>
    </location>
</feature>
<dbReference type="InterPro" id="IPR001387">
    <property type="entry name" value="Cro/C1-type_HTH"/>
</dbReference>
<dbReference type="CDD" id="cd16393">
    <property type="entry name" value="SPO0J_N"/>
    <property type="match status" value="1"/>
</dbReference>
<proteinExistence type="inferred from homology"/>
<sequence length="299" mass="34464">MATRKKGLGKGLSALIPDDPIEELLKIEDEDKNEKIVNIDISLIKPNENQPRKEFDEESLLELSQSIKTYGIIQPIIVRKLEKNYEIVAGERRWRASKKAGLKEIPCIIKDMKELDSIKIALIENLQRQDLNPIEEAEAFEELMKNHRFTQEEVAKIVGKSRSYIANTIRLLKLDEKTMNHIEEGRISSGHGRALLSIENPKERENIAKEIIDKKLNVRDTEKIAKEIKEVKKEKTSTDNVFSNTFLEDTIISDAEERLMQYFGTKVQISKGKNKGKIEIEYYGDEDLNRILEIMIGEE</sequence>
<dbReference type="RefSeq" id="WP_216385781.1">
    <property type="nucleotide sequence ID" value="NZ_JAHLOA010000022.1"/>
</dbReference>
<dbReference type="InterPro" id="IPR041468">
    <property type="entry name" value="HTH_ParB/Spo0J"/>
</dbReference>
<dbReference type="FunFam" id="1.10.10.2830:FF:000001">
    <property type="entry name" value="Chromosome partitioning protein ParB"/>
    <property type="match status" value="1"/>
</dbReference>
<reference evidence="6" key="2">
    <citation type="submission" date="2022-01" db="EMBL/GenBank/DDBJ databases">
        <title>Collection of gut derived symbiotic bacterial strains cultured from healthy donors.</title>
        <authorList>
            <person name="Lin H."/>
            <person name="Kohout C."/>
            <person name="Waligurski E."/>
            <person name="Pamer E.G."/>
        </authorList>
    </citation>
    <scope>NUCLEOTIDE SEQUENCE</scope>
    <source>
        <strain evidence="6">MSK.14.39</strain>
    </source>
</reference>
<dbReference type="GO" id="GO:0007059">
    <property type="term" value="P:chromosome segregation"/>
    <property type="evidence" value="ECO:0007669"/>
    <property type="project" value="UniProtKB-KW"/>
</dbReference>
<evidence type="ECO:0000313" key="6">
    <source>
        <dbReference type="EMBL" id="MCG4565336.1"/>
    </source>
</evidence>
<dbReference type="EMBL" id="VULR01000019">
    <property type="protein sequence ID" value="MSS44221.1"/>
    <property type="molecule type" value="Genomic_DNA"/>
</dbReference>
<evidence type="ECO:0000256" key="1">
    <source>
        <dbReference type="ARBA" id="ARBA00004453"/>
    </source>
</evidence>
<dbReference type="EMBL" id="JAKNID010000027">
    <property type="protein sequence ID" value="MCG4565336.1"/>
    <property type="molecule type" value="Genomic_DNA"/>
</dbReference>
<dbReference type="Proteomes" id="UP000462760">
    <property type="component" value="Unassembled WGS sequence"/>
</dbReference>
<comment type="similarity">
    <text evidence="2">Belongs to the ParB family.</text>
</comment>
<evidence type="ECO:0000256" key="4">
    <source>
        <dbReference type="ARBA" id="ARBA00023125"/>
    </source>
</evidence>
<dbReference type="PANTHER" id="PTHR33375">
    <property type="entry name" value="CHROMOSOME-PARTITIONING PROTEIN PARB-RELATED"/>
    <property type="match status" value="1"/>
</dbReference>
<evidence type="ECO:0000259" key="5">
    <source>
        <dbReference type="PROSITE" id="PS50943"/>
    </source>
</evidence>
<dbReference type="Gene3D" id="3.90.1530.30">
    <property type="match status" value="1"/>
</dbReference>
<dbReference type="PANTHER" id="PTHR33375:SF1">
    <property type="entry name" value="CHROMOSOME-PARTITIONING PROTEIN PARB-RELATED"/>
    <property type="match status" value="1"/>
</dbReference>
<dbReference type="Gene3D" id="1.10.10.2830">
    <property type="match status" value="1"/>
</dbReference>
<reference evidence="7 8" key="1">
    <citation type="submission" date="2019-08" db="EMBL/GenBank/DDBJ databases">
        <title>In-depth cultivation of the pig gut microbiome towards novel bacterial diversity and tailored functional studies.</title>
        <authorList>
            <person name="Wylensek D."/>
            <person name="Hitch T.C.A."/>
            <person name="Clavel T."/>
        </authorList>
    </citation>
    <scope>NUCLEOTIDE SEQUENCE [LARGE SCALE GENOMIC DNA]</scope>
    <source>
        <strain evidence="7 8">Med78-601-WT-4W-RMD-3</strain>
    </source>
</reference>
<evidence type="ECO:0000256" key="3">
    <source>
        <dbReference type="ARBA" id="ARBA00022829"/>
    </source>
</evidence>
<keyword evidence="3" id="KW-0159">Chromosome partition</keyword>
<dbReference type="FunFam" id="3.90.1530.30:FF:000001">
    <property type="entry name" value="Chromosome partitioning protein ParB"/>
    <property type="match status" value="1"/>
</dbReference>
<keyword evidence="4" id="KW-0238">DNA-binding</keyword>
<dbReference type="Proteomes" id="UP001108123">
    <property type="component" value="Unassembled WGS sequence"/>
</dbReference>
<dbReference type="GO" id="GO:0005694">
    <property type="term" value="C:chromosome"/>
    <property type="evidence" value="ECO:0007669"/>
    <property type="project" value="TreeGrafter"/>
</dbReference>
<evidence type="ECO:0000313" key="9">
    <source>
        <dbReference type="Proteomes" id="UP001108123"/>
    </source>
</evidence>
<dbReference type="Pfam" id="PF17762">
    <property type="entry name" value="HTH_ParB"/>
    <property type="match status" value="1"/>
</dbReference>
<evidence type="ECO:0000256" key="2">
    <source>
        <dbReference type="ARBA" id="ARBA00006295"/>
    </source>
</evidence>
<dbReference type="SUPFAM" id="SSF110849">
    <property type="entry name" value="ParB/Sulfiredoxin"/>
    <property type="match status" value="1"/>
</dbReference>
<dbReference type="InterPro" id="IPR050336">
    <property type="entry name" value="Chromosome_partition/occlusion"/>
</dbReference>
<protein>
    <submittedName>
        <fullName evidence="7">ParB/RepB/Spo0J family partition protein</fullName>
    </submittedName>
</protein>
<dbReference type="NCBIfam" id="TIGR00180">
    <property type="entry name" value="parB_part"/>
    <property type="match status" value="1"/>
</dbReference>
<name>A0A844FJV5_9FIRM</name>
<dbReference type="Pfam" id="PF02195">
    <property type="entry name" value="ParB_N"/>
    <property type="match status" value="1"/>
</dbReference>
<dbReference type="SMART" id="SM00470">
    <property type="entry name" value="ParB"/>
    <property type="match status" value="1"/>
</dbReference>
<comment type="subcellular location">
    <subcellularLocation>
        <location evidence="1">Cytoplasm</location>
        <location evidence="1">Nucleoid</location>
    </subcellularLocation>
</comment>
<dbReference type="PROSITE" id="PS50943">
    <property type="entry name" value="HTH_CROC1"/>
    <property type="match status" value="1"/>
</dbReference>
<gene>
    <name evidence="7" type="ORF">FYJ27_10945</name>
    <name evidence="6" type="ORF">L0P62_07740</name>
</gene>
<dbReference type="AlphaFoldDB" id="A0A844FJV5"/>
<dbReference type="InterPro" id="IPR036086">
    <property type="entry name" value="ParB/Sulfiredoxin_sf"/>
</dbReference>
<dbReference type="InterPro" id="IPR004437">
    <property type="entry name" value="ParB/RepB/Spo0J"/>
</dbReference>
<evidence type="ECO:0000313" key="8">
    <source>
        <dbReference type="Proteomes" id="UP000462760"/>
    </source>
</evidence>
<dbReference type="GO" id="GO:0045881">
    <property type="term" value="P:positive regulation of sporulation resulting in formation of a cellular spore"/>
    <property type="evidence" value="ECO:0007669"/>
    <property type="project" value="TreeGrafter"/>
</dbReference>
<dbReference type="GO" id="GO:0003677">
    <property type="term" value="F:DNA binding"/>
    <property type="evidence" value="ECO:0007669"/>
    <property type="project" value="UniProtKB-KW"/>
</dbReference>
<dbReference type="InterPro" id="IPR003115">
    <property type="entry name" value="ParB_N"/>
</dbReference>
<accession>A0A844FJV5</accession>